<proteinExistence type="predicted"/>
<dbReference type="Pfam" id="PF15763">
    <property type="entry name" value="DUF4692"/>
    <property type="match status" value="1"/>
</dbReference>
<evidence type="ECO:0000256" key="1">
    <source>
        <dbReference type="SAM" id="MobiDB-lite"/>
    </source>
</evidence>
<sequence length="124" mass="13465">ELTDICPRQYKIIITAVPELAACWLCSRAALALGAGEGKGRELERENTQKGTRDGGDAADTENLNYTSLLFPGKGHGPGSARDYENMKPGADYVNVDPKKKKVDFWACSSPVASKSIEYTEVKL</sequence>
<dbReference type="PANTHER" id="PTHR38491">
    <property type="entry name" value="REGULATOR OF HEMOGLOBINIZATION AND ERYTHROID CELL EXPANSION PROTEIN"/>
    <property type="match status" value="1"/>
</dbReference>
<feature type="compositionally biased region" description="Basic and acidic residues" evidence="1">
    <location>
        <begin position="38"/>
        <end position="56"/>
    </location>
</feature>
<feature type="region of interest" description="Disordered" evidence="1">
    <location>
        <begin position="37"/>
        <end position="61"/>
    </location>
</feature>
<reference evidence="2" key="2">
    <citation type="submission" date="2025-08" db="UniProtKB">
        <authorList>
            <consortium name="Ensembl"/>
        </authorList>
    </citation>
    <scope>IDENTIFICATION</scope>
</reference>
<keyword evidence="3" id="KW-1185">Reference proteome</keyword>
<dbReference type="AlphaFoldDB" id="A0A8C3BXK6"/>
<dbReference type="Proteomes" id="UP000694556">
    <property type="component" value="Chromosome 27"/>
</dbReference>
<name>A0A8C3BXK6_CAIMO</name>
<organism evidence="2 3">
    <name type="scientific">Cairina moschata</name>
    <name type="common">Muscovy duck</name>
    <dbReference type="NCBI Taxonomy" id="8855"/>
    <lineage>
        <taxon>Eukaryota</taxon>
        <taxon>Metazoa</taxon>
        <taxon>Chordata</taxon>
        <taxon>Craniata</taxon>
        <taxon>Vertebrata</taxon>
        <taxon>Euteleostomi</taxon>
        <taxon>Archelosauria</taxon>
        <taxon>Archosauria</taxon>
        <taxon>Dinosauria</taxon>
        <taxon>Saurischia</taxon>
        <taxon>Theropoda</taxon>
        <taxon>Coelurosauria</taxon>
        <taxon>Aves</taxon>
        <taxon>Neognathae</taxon>
        <taxon>Galloanserae</taxon>
        <taxon>Anseriformes</taxon>
        <taxon>Anatidae</taxon>
        <taxon>Anatinae</taxon>
        <taxon>Cairina</taxon>
    </lineage>
</organism>
<accession>A0A8C3BXK6</accession>
<dbReference type="Ensembl" id="ENSCMMT00000011983.1">
    <property type="protein sequence ID" value="ENSCMMP00000010900.1"/>
    <property type="gene ID" value="ENSCMMG00000006870.1"/>
</dbReference>
<evidence type="ECO:0000313" key="3">
    <source>
        <dbReference type="Proteomes" id="UP000694556"/>
    </source>
</evidence>
<protein>
    <submittedName>
        <fullName evidence="2">Uncharacterized protein</fullName>
    </submittedName>
</protein>
<dbReference type="InterPro" id="IPR031517">
    <property type="entry name" value="RHEX-like"/>
</dbReference>
<dbReference type="PANTHER" id="PTHR38491:SF1">
    <property type="entry name" value="REGULATOR OF HEMOGLOBINIZATION AND ERYTHROID CELL EXPANSION PROTEIN"/>
    <property type="match status" value="1"/>
</dbReference>
<reference evidence="2" key="1">
    <citation type="submission" date="2018-09" db="EMBL/GenBank/DDBJ databases">
        <title>Common duck and Muscovy duck high density SNP chip.</title>
        <authorList>
            <person name="Vignal A."/>
            <person name="Thebault N."/>
            <person name="Warren W.C."/>
        </authorList>
    </citation>
    <scope>NUCLEOTIDE SEQUENCE [LARGE SCALE GENOMIC DNA]</scope>
</reference>
<reference evidence="2" key="3">
    <citation type="submission" date="2025-09" db="UniProtKB">
        <authorList>
            <consortium name="Ensembl"/>
        </authorList>
    </citation>
    <scope>IDENTIFICATION</scope>
</reference>
<evidence type="ECO:0000313" key="2">
    <source>
        <dbReference type="Ensembl" id="ENSCMMP00000010900.1"/>
    </source>
</evidence>